<reference evidence="6 7" key="1">
    <citation type="submission" date="2020-07" db="EMBL/GenBank/DDBJ databases">
        <title>Genomic Encyclopedia of Type Strains, Phase IV (KMG-V): Genome sequencing to study the core and pangenomes of soil and plant-associated prokaryotes.</title>
        <authorList>
            <person name="Whitman W."/>
        </authorList>
    </citation>
    <scope>NUCLEOTIDE SEQUENCE [LARGE SCALE GENOMIC DNA]</scope>
    <source>
        <strain evidence="6 7">RH2WT43</strain>
    </source>
</reference>
<evidence type="ECO:0000313" key="7">
    <source>
        <dbReference type="Proteomes" id="UP000550401"/>
    </source>
</evidence>
<feature type="region of interest" description="Disordered" evidence="4">
    <location>
        <begin position="329"/>
        <end position="350"/>
    </location>
</feature>
<evidence type="ECO:0000259" key="5">
    <source>
        <dbReference type="PROSITE" id="PS50932"/>
    </source>
</evidence>
<dbReference type="Gene3D" id="3.40.50.2300">
    <property type="match status" value="2"/>
</dbReference>
<proteinExistence type="predicted"/>
<keyword evidence="1" id="KW-0805">Transcription regulation</keyword>
<dbReference type="SMART" id="SM00354">
    <property type="entry name" value="HTH_LACI"/>
    <property type="match status" value="1"/>
</dbReference>
<dbReference type="AlphaFoldDB" id="A0A839ENJ9"/>
<gene>
    <name evidence="6" type="ORF">FHW12_000018</name>
</gene>
<dbReference type="CDD" id="cd01392">
    <property type="entry name" value="HTH_LacI"/>
    <property type="match status" value="1"/>
</dbReference>
<dbReference type="Proteomes" id="UP000550401">
    <property type="component" value="Unassembled WGS sequence"/>
</dbReference>
<evidence type="ECO:0000256" key="3">
    <source>
        <dbReference type="ARBA" id="ARBA00023163"/>
    </source>
</evidence>
<dbReference type="Gene3D" id="1.10.260.40">
    <property type="entry name" value="lambda repressor-like DNA-binding domains"/>
    <property type="match status" value="1"/>
</dbReference>
<dbReference type="InterPro" id="IPR010982">
    <property type="entry name" value="Lambda_DNA-bd_dom_sf"/>
</dbReference>
<name>A0A839ENJ9_9GAMM</name>
<dbReference type="SUPFAM" id="SSF53822">
    <property type="entry name" value="Periplasmic binding protein-like I"/>
    <property type="match status" value="1"/>
</dbReference>
<dbReference type="InterPro" id="IPR028082">
    <property type="entry name" value="Peripla_BP_I"/>
</dbReference>
<dbReference type="InterPro" id="IPR000843">
    <property type="entry name" value="HTH_LacI"/>
</dbReference>
<keyword evidence="2" id="KW-0238">DNA-binding</keyword>
<keyword evidence="7" id="KW-1185">Reference proteome</keyword>
<dbReference type="CDD" id="cd01545">
    <property type="entry name" value="PBP1_SalR"/>
    <property type="match status" value="1"/>
</dbReference>
<dbReference type="Pfam" id="PF13377">
    <property type="entry name" value="Peripla_BP_3"/>
    <property type="match status" value="1"/>
</dbReference>
<evidence type="ECO:0000256" key="2">
    <source>
        <dbReference type="ARBA" id="ARBA00023125"/>
    </source>
</evidence>
<organism evidence="6 7">
    <name type="scientific">Dokdonella fugitiva</name>
    <dbReference type="NCBI Taxonomy" id="328517"/>
    <lineage>
        <taxon>Bacteria</taxon>
        <taxon>Pseudomonadati</taxon>
        <taxon>Pseudomonadota</taxon>
        <taxon>Gammaproteobacteria</taxon>
        <taxon>Lysobacterales</taxon>
        <taxon>Rhodanobacteraceae</taxon>
        <taxon>Dokdonella</taxon>
    </lineage>
</organism>
<sequence>MPARIEDVAATAGVSMKTVSRVFNNEPNVREKTRARVEAAAKALNYRPNPSARGLAGNRSYLVSLVFDDPAAGSSYIMEIIVGMLVACEQSRYSAMLRPLEYASADHIGAVEDSIARYRPDGLVLVPPFADDVKLLRRLDELGVRYATISAKAKIGHERVGTILDERKASAEMIAHAVALGHRRIGHVAGPLPHGGRAWRLAGYRDGLRRAGLPYDEALVVDGGFSFEAGIAGARHLLDLDEPPTAIFAANDDSACGVMHEAFERGLAIPRDLSVFGFDDTPTSRHVWPGLTTVRQPCRDMGRIAAEQLLALIRDPTAGELVHVPYELQIRQSSGPAPSRPRPRPRSRTR</sequence>
<evidence type="ECO:0000313" key="6">
    <source>
        <dbReference type="EMBL" id="MBA8885827.1"/>
    </source>
</evidence>
<feature type="domain" description="HTH lacI-type" evidence="5">
    <location>
        <begin position="3"/>
        <end position="57"/>
    </location>
</feature>
<accession>A0A839ENJ9</accession>
<dbReference type="Pfam" id="PF00356">
    <property type="entry name" value="LacI"/>
    <property type="match status" value="1"/>
</dbReference>
<dbReference type="PROSITE" id="PS50932">
    <property type="entry name" value="HTH_LACI_2"/>
    <property type="match status" value="1"/>
</dbReference>
<dbReference type="PANTHER" id="PTHR30146:SF153">
    <property type="entry name" value="LACTOSE OPERON REPRESSOR"/>
    <property type="match status" value="1"/>
</dbReference>
<protein>
    <submittedName>
        <fullName evidence="6">LacI family transcriptional regulator</fullName>
    </submittedName>
</protein>
<keyword evidence="3" id="KW-0804">Transcription</keyword>
<dbReference type="GO" id="GO:0003700">
    <property type="term" value="F:DNA-binding transcription factor activity"/>
    <property type="evidence" value="ECO:0007669"/>
    <property type="project" value="TreeGrafter"/>
</dbReference>
<dbReference type="EMBL" id="JACGXL010000001">
    <property type="protein sequence ID" value="MBA8885827.1"/>
    <property type="molecule type" value="Genomic_DNA"/>
</dbReference>
<comment type="caution">
    <text evidence="6">The sequence shown here is derived from an EMBL/GenBank/DDBJ whole genome shotgun (WGS) entry which is preliminary data.</text>
</comment>
<dbReference type="GO" id="GO:0000976">
    <property type="term" value="F:transcription cis-regulatory region binding"/>
    <property type="evidence" value="ECO:0007669"/>
    <property type="project" value="TreeGrafter"/>
</dbReference>
<evidence type="ECO:0000256" key="4">
    <source>
        <dbReference type="SAM" id="MobiDB-lite"/>
    </source>
</evidence>
<dbReference type="SUPFAM" id="SSF47413">
    <property type="entry name" value="lambda repressor-like DNA-binding domains"/>
    <property type="match status" value="1"/>
</dbReference>
<dbReference type="PANTHER" id="PTHR30146">
    <property type="entry name" value="LACI-RELATED TRANSCRIPTIONAL REPRESSOR"/>
    <property type="match status" value="1"/>
</dbReference>
<feature type="compositionally biased region" description="Basic residues" evidence="4">
    <location>
        <begin position="341"/>
        <end position="350"/>
    </location>
</feature>
<evidence type="ECO:0000256" key="1">
    <source>
        <dbReference type="ARBA" id="ARBA00023015"/>
    </source>
</evidence>
<dbReference type="InterPro" id="IPR046335">
    <property type="entry name" value="LacI/GalR-like_sensor"/>
</dbReference>
<dbReference type="RefSeq" id="WP_182528961.1">
    <property type="nucleotide sequence ID" value="NZ_JACGXL010000001.1"/>
</dbReference>